<evidence type="ECO:0000313" key="8">
    <source>
        <dbReference type="Proteomes" id="UP001056336"/>
    </source>
</evidence>
<protein>
    <submittedName>
        <fullName evidence="7">MFS transporter</fullName>
    </submittedName>
</protein>
<evidence type="ECO:0000256" key="2">
    <source>
        <dbReference type="ARBA" id="ARBA00022692"/>
    </source>
</evidence>
<organism evidence="7 8">
    <name type="scientific">Jatrophihabitans telluris</name>
    <dbReference type="NCBI Taxonomy" id="2038343"/>
    <lineage>
        <taxon>Bacteria</taxon>
        <taxon>Bacillati</taxon>
        <taxon>Actinomycetota</taxon>
        <taxon>Actinomycetes</taxon>
        <taxon>Jatrophihabitantales</taxon>
        <taxon>Jatrophihabitantaceae</taxon>
        <taxon>Jatrophihabitans</taxon>
    </lineage>
</organism>
<keyword evidence="4 6" id="KW-0472">Membrane</keyword>
<feature type="transmembrane region" description="Helical" evidence="6">
    <location>
        <begin position="381"/>
        <end position="402"/>
    </location>
</feature>
<feature type="transmembrane region" description="Helical" evidence="6">
    <location>
        <begin position="146"/>
        <end position="166"/>
    </location>
</feature>
<dbReference type="RefSeq" id="WP_249772840.1">
    <property type="nucleotide sequence ID" value="NZ_CP097332.1"/>
</dbReference>
<feature type="transmembrane region" description="Helical" evidence="6">
    <location>
        <begin position="32"/>
        <end position="50"/>
    </location>
</feature>
<feature type="transmembrane region" description="Helical" evidence="6">
    <location>
        <begin position="84"/>
        <end position="106"/>
    </location>
</feature>
<dbReference type="Proteomes" id="UP001056336">
    <property type="component" value="Chromosome"/>
</dbReference>
<feature type="region of interest" description="Disordered" evidence="5">
    <location>
        <begin position="197"/>
        <end position="230"/>
    </location>
</feature>
<gene>
    <name evidence="7" type="ORF">M6D93_02855</name>
</gene>
<feature type="transmembrane region" description="Helical" evidence="6">
    <location>
        <begin position="327"/>
        <end position="348"/>
    </location>
</feature>
<reference evidence="7" key="2">
    <citation type="submission" date="2022-05" db="EMBL/GenBank/DDBJ databases">
        <authorList>
            <person name="Kim J.-S."/>
            <person name="Lee K."/>
            <person name="Suh M."/>
            <person name="Eom M."/>
            <person name="Kim J.-S."/>
            <person name="Kim D.-S."/>
            <person name="Ko S.-H."/>
            <person name="Shin Y."/>
            <person name="Lee J.-S."/>
        </authorList>
    </citation>
    <scope>NUCLEOTIDE SEQUENCE</scope>
    <source>
        <strain evidence="7">N237</strain>
    </source>
</reference>
<feature type="transmembrane region" description="Helical" evidence="6">
    <location>
        <begin position="62"/>
        <end position="78"/>
    </location>
</feature>
<evidence type="ECO:0000313" key="7">
    <source>
        <dbReference type="EMBL" id="UQX88947.1"/>
    </source>
</evidence>
<feature type="transmembrane region" description="Helical" evidence="6">
    <location>
        <begin position="270"/>
        <end position="291"/>
    </location>
</feature>
<keyword evidence="3 6" id="KW-1133">Transmembrane helix</keyword>
<feature type="transmembrane region" description="Helical" evidence="6">
    <location>
        <begin position="238"/>
        <end position="264"/>
    </location>
</feature>
<dbReference type="InterPro" id="IPR011701">
    <property type="entry name" value="MFS"/>
</dbReference>
<feature type="transmembrane region" description="Helical" evidence="6">
    <location>
        <begin position="303"/>
        <end position="321"/>
    </location>
</feature>
<dbReference type="Pfam" id="PF07690">
    <property type="entry name" value="MFS_1"/>
    <property type="match status" value="1"/>
</dbReference>
<evidence type="ECO:0000256" key="1">
    <source>
        <dbReference type="ARBA" id="ARBA00004141"/>
    </source>
</evidence>
<feature type="transmembrane region" description="Helical" evidence="6">
    <location>
        <begin position="118"/>
        <end position="140"/>
    </location>
</feature>
<keyword evidence="2 6" id="KW-0812">Transmembrane</keyword>
<dbReference type="SUPFAM" id="SSF103473">
    <property type="entry name" value="MFS general substrate transporter"/>
    <property type="match status" value="1"/>
</dbReference>
<dbReference type="Gene3D" id="1.20.1250.20">
    <property type="entry name" value="MFS general substrate transporter like domains"/>
    <property type="match status" value="2"/>
</dbReference>
<evidence type="ECO:0000256" key="4">
    <source>
        <dbReference type="ARBA" id="ARBA00023136"/>
    </source>
</evidence>
<dbReference type="PANTHER" id="PTHR23514">
    <property type="entry name" value="BYPASS OF STOP CODON PROTEIN 6"/>
    <property type="match status" value="1"/>
</dbReference>
<dbReference type="InterPro" id="IPR051788">
    <property type="entry name" value="MFS_Transporter"/>
</dbReference>
<accession>A0ABY4R0U2</accession>
<proteinExistence type="predicted"/>
<evidence type="ECO:0000256" key="5">
    <source>
        <dbReference type="SAM" id="MobiDB-lite"/>
    </source>
</evidence>
<comment type="subcellular location">
    <subcellularLocation>
        <location evidence="1">Membrane</location>
        <topology evidence="1">Multi-pass membrane protein</topology>
    </subcellularLocation>
</comment>
<dbReference type="PANTHER" id="PTHR23514:SF13">
    <property type="entry name" value="INNER MEMBRANE PROTEIN YBJJ"/>
    <property type="match status" value="1"/>
</dbReference>
<dbReference type="InterPro" id="IPR036259">
    <property type="entry name" value="MFS_trans_sf"/>
</dbReference>
<feature type="transmembrane region" description="Helical" evidence="6">
    <location>
        <begin position="408"/>
        <end position="426"/>
    </location>
</feature>
<name>A0ABY4R0U2_9ACTN</name>
<evidence type="ECO:0000256" key="3">
    <source>
        <dbReference type="ARBA" id="ARBA00022989"/>
    </source>
</evidence>
<dbReference type="EMBL" id="CP097332">
    <property type="protein sequence ID" value="UQX88947.1"/>
    <property type="molecule type" value="Genomic_DNA"/>
</dbReference>
<keyword evidence="8" id="KW-1185">Reference proteome</keyword>
<reference evidence="7" key="1">
    <citation type="journal article" date="2018" name="Int. J. Syst. Evol. Microbiol.">
        <title>Jatrophihabitans telluris sp. nov., isolated from sediment soil of lava forest wetlands and the emended description of the genus Jatrophihabitans.</title>
        <authorList>
            <person name="Lee K.C."/>
            <person name="Suh M.K."/>
            <person name="Eom M.K."/>
            <person name="Kim K.K."/>
            <person name="Kim J.S."/>
            <person name="Kim D.S."/>
            <person name="Ko S.H."/>
            <person name="Shin Y.K."/>
            <person name="Lee J.S."/>
        </authorList>
    </citation>
    <scope>NUCLEOTIDE SEQUENCE</scope>
    <source>
        <strain evidence="7">N237</strain>
    </source>
</reference>
<sequence length="434" mass="44351">MTAWGANGFLLATWFSRLPSMAERLHIPASQLGIVTLAMTVSTLLATPIAARRLPVWRATRIIRITAPLTAVAMLVAVTCTQVWQLAAALLLLGAVNGMQGIGLNAQGTMLARLAERTWMPAMLGAASAAGVVGAGIGSIATAQNIPVTTHLGIVTAICLAIVLTVSRQLPVGGGTSGVQILRAAASRAGARTRHGVELRPVARRRSGPATGHRVDVRQRTPVSAPRRRSARARPDRVIALLIGANVGATLAEGALANFGIVLFRDVLGAPISIAALSFTVFSIAMALVRLAGGWINDTFGPWFTLCAGGILTTICGLVLIARPPLWVGFAVLVGVAFGIGCAVPMTFQIATAHARRLASGKGTGSEAELERASAGALSNLGLATAGGYLSGGPVVGLAASMVGLRSAVLIVAVGGAALASCSAALSRWERSRG</sequence>
<evidence type="ECO:0000256" key="6">
    <source>
        <dbReference type="SAM" id="Phobius"/>
    </source>
</evidence>